<feature type="compositionally biased region" description="Polar residues" evidence="13">
    <location>
        <begin position="77"/>
        <end position="86"/>
    </location>
</feature>
<comment type="catalytic activity">
    <reaction evidence="12">
        <text>L-lysyl-[protein] + acetyl-CoA = N(6)-acetyl-L-lysyl-[protein] + CoA + H(+)</text>
        <dbReference type="Rhea" id="RHEA:45948"/>
        <dbReference type="Rhea" id="RHEA-COMP:9752"/>
        <dbReference type="Rhea" id="RHEA-COMP:10731"/>
        <dbReference type="ChEBI" id="CHEBI:15378"/>
        <dbReference type="ChEBI" id="CHEBI:29969"/>
        <dbReference type="ChEBI" id="CHEBI:57287"/>
        <dbReference type="ChEBI" id="CHEBI:57288"/>
        <dbReference type="ChEBI" id="CHEBI:61930"/>
        <dbReference type="EC" id="2.3.1.48"/>
    </reaction>
</comment>
<dbReference type="GO" id="GO:0003682">
    <property type="term" value="F:chromatin binding"/>
    <property type="evidence" value="ECO:0007669"/>
    <property type="project" value="TreeGrafter"/>
</dbReference>
<evidence type="ECO:0000256" key="10">
    <source>
        <dbReference type="ARBA" id="ARBA00023242"/>
    </source>
</evidence>
<evidence type="ECO:0000256" key="2">
    <source>
        <dbReference type="ARBA" id="ARBA00010107"/>
    </source>
</evidence>
<dbReference type="GO" id="GO:0008270">
    <property type="term" value="F:zinc ion binding"/>
    <property type="evidence" value="ECO:0007669"/>
    <property type="project" value="UniProtKB-KW"/>
</dbReference>
<dbReference type="InterPro" id="IPR001965">
    <property type="entry name" value="Znf_PHD"/>
</dbReference>
<accession>A0A7I4Y381</accession>
<evidence type="ECO:0000256" key="13">
    <source>
        <dbReference type="SAM" id="MobiDB-lite"/>
    </source>
</evidence>
<feature type="compositionally biased region" description="Polar residues" evidence="13">
    <location>
        <begin position="40"/>
        <end position="50"/>
    </location>
</feature>
<dbReference type="GO" id="GO:0003712">
    <property type="term" value="F:transcription coregulator activity"/>
    <property type="evidence" value="ECO:0007669"/>
    <property type="project" value="TreeGrafter"/>
</dbReference>
<evidence type="ECO:0000256" key="8">
    <source>
        <dbReference type="ARBA" id="ARBA00022853"/>
    </source>
</evidence>
<feature type="compositionally biased region" description="Polar residues" evidence="13">
    <location>
        <begin position="272"/>
        <end position="282"/>
    </location>
</feature>
<evidence type="ECO:0000256" key="3">
    <source>
        <dbReference type="ARBA" id="ARBA00013184"/>
    </source>
</evidence>
<keyword evidence="15" id="KW-1185">Reference proteome</keyword>
<feature type="compositionally biased region" description="Basic residues" evidence="13">
    <location>
        <begin position="23"/>
        <end position="38"/>
    </location>
</feature>
<dbReference type="PROSITE" id="PS51726">
    <property type="entry name" value="MYST_HAT"/>
    <property type="match status" value="1"/>
</dbReference>
<dbReference type="Gene3D" id="3.30.40.10">
    <property type="entry name" value="Zinc/RING finger domain, C3HC4 (zinc finger)"/>
    <property type="match status" value="1"/>
</dbReference>
<keyword evidence="6" id="KW-0863">Zinc-finger</keyword>
<evidence type="ECO:0000256" key="5">
    <source>
        <dbReference type="ARBA" id="ARBA00022723"/>
    </source>
</evidence>
<keyword evidence="7" id="KW-0862">Zinc</keyword>
<dbReference type="Gene3D" id="3.40.630.30">
    <property type="match status" value="1"/>
</dbReference>
<dbReference type="SUPFAM" id="SSF57903">
    <property type="entry name" value="FYVE/PHD zinc finger"/>
    <property type="match status" value="1"/>
</dbReference>
<dbReference type="Gene3D" id="1.10.10.10">
    <property type="entry name" value="Winged helix-like DNA-binding domain superfamily/Winged helix DNA-binding domain"/>
    <property type="match status" value="1"/>
</dbReference>
<evidence type="ECO:0000259" key="14">
    <source>
        <dbReference type="PROSITE" id="PS51726"/>
    </source>
</evidence>
<dbReference type="Gene3D" id="3.30.60.60">
    <property type="entry name" value="N-acetyl transferase-like"/>
    <property type="match status" value="1"/>
</dbReference>
<keyword evidence="5" id="KW-0479">Metal-binding</keyword>
<dbReference type="GO" id="GO:0006357">
    <property type="term" value="P:regulation of transcription by RNA polymerase II"/>
    <property type="evidence" value="ECO:0007669"/>
    <property type="project" value="TreeGrafter"/>
</dbReference>
<feature type="region of interest" description="Disordered" evidence="13">
    <location>
        <begin position="64"/>
        <end position="93"/>
    </location>
</feature>
<dbReference type="AlphaFoldDB" id="A0A7I4Y381"/>
<dbReference type="OrthoDB" id="787137at2759"/>
<keyword evidence="4" id="KW-0808">Transferase</keyword>
<evidence type="ECO:0000256" key="7">
    <source>
        <dbReference type="ARBA" id="ARBA00022833"/>
    </source>
</evidence>
<protein>
    <recommendedName>
        <fullName evidence="3 12">Histone acetyltransferase</fullName>
        <ecNumber evidence="3 12">2.3.1.48</ecNumber>
    </recommendedName>
</protein>
<comment type="similarity">
    <text evidence="2 12">Belongs to the MYST (SAS/MOZ) family.</text>
</comment>
<feature type="region of interest" description="Disordered" evidence="13">
    <location>
        <begin position="1"/>
        <end position="50"/>
    </location>
</feature>
<evidence type="ECO:0000313" key="15">
    <source>
        <dbReference type="Proteomes" id="UP000025227"/>
    </source>
</evidence>
<keyword evidence="8" id="KW-0156">Chromatin regulator</keyword>
<dbReference type="SMART" id="SM00249">
    <property type="entry name" value="PHD"/>
    <property type="match status" value="2"/>
</dbReference>
<dbReference type="InterPro" id="IPR013083">
    <property type="entry name" value="Znf_RING/FYVE/PHD"/>
</dbReference>
<dbReference type="InterPro" id="IPR036388">
    <property type="entry name" value="WH-like_DNA-bd_sf"/>
</dbReference>
<dbReference type="SUPFAM" id="SSF55729">
    <property type="entry name" value="Acyl-CoA N-acyltransferases (Nat)"/>
    <property type="match status" value="1"/>
</dbReference>
<dbReference type="InterPro" id="IPR040706">
    <property type="entry name" value="Zf-MYST"/>
</dbReference>
<dbReference type="InterPro" id="IPR011011">
    <property type="entry name" value="Znf_FYVE_PHD"/>
</dbReference>
<dbReference type="PANTHER" id="PTHR10615">
    <property type="entry name" value="HISTONE ACETYLTRANSFERASE"/>
    <property type="match status" value="1"/>
</dbReference>
<dbReference type="InterPro" id="IPR050603">
    <property type="entry name" value="MYST_HAT"/>
</dbReference>
<comment type="subcellular location">
    <subcellularLocation>
        <location evidence="1 12">Nucleus</location>
    </subcellularLocation>
</comment>
<name>A0A7I4Y381_HAECO</name>
<dbReference type="PANTHER" id="PTHR10615:SF161">
    <property type="entry name" value="HISTONE ACETYLTRANSFERASE KAT7"/>
    <property type="match status" value="1"/>
</dbReference>
<evidence type="ECO:0000256" key="4">
    <source>
        <dbReference type="ARBA" id="ARBA00022679"/>
    </source>
</evidence>
<feature type="compositionally biased region" description="Polar residues" evidence="13">
    <location>
        <begin position="216"/>
        <end position="248"/>
    </location>
</feature>
<dbReference type="WBParaSite" id="HCON_00046780-00001">
    <property type="protein sequence ID" value="HCON_00046780-00001"/>
    <property type="gene ID" value="HCON_00046780"/>
</dbReference>
<dbReference type="OMA" id="STLYEIH"/>
<feature type="domain" description="MYST-type HAT" evidence="14">
    <location>
        <begin position="352"/>
        <end position="626"/>
    </location>
</feature>
<dbReference type="EC" id="2.3.1.48" evidence="3 12"/>
<feature type="compositionally biased region" description="Basic and acidic residues" evidence="13">
    <location>
        <begin position="304"/>
        <end position="317"/>
    </location>
</feature>
<evidence type="ECO:0000256" key="11">
    <source>
        <dbReference type="PIRSR" id="PIRSR602717-51"/>
    </source>
</evidence>
<dbReference type="InterPro" id="IPR002717">
    <property type="entry name" value="HAT_MYST-type"/>
</dbReference>
<evidence type="ECO:0000256" key="12">
    <source>
        <dbReference type="RuleBase" id="RU361211"/>
    </source>
</evidence>
<reference evidence="16" key="1">
    <citation type="submission" date="2020-12" db="UniProtKB">
        <authorList>
            <consortium name="WormBaseParasite"/>
        </authorList>
    </citation>
    <scope>IDENTIFICATION</scope>
    <source>
        <strain evidence="16">MHco3</strain>
    </source>
</reference>
<evidence type="ECO:0000256" key="1">
    <source>
        <dbReference type="ARBA" id="ARBA00004123"/>
    </source>
</evidence>
<proteinExistence type="inferred from homology"/>
<dbReference type="GO" id="GO:0000785">
    <property type="term" value="C:chromatin"/>
    <property type="evidence" value="ECO:0007669"/>
    <property type="project" value="TreeGrafter"/>
</dbReference>
<feature type="active site" description="Proton donor/acceptor" evidence="11">
    <location>
        <position position="531"/>
    </location>
</feature>
<feature type="region of interest" description="Disordered" evidence="13">
    <location>
        <begin position="210"/>
        <end position="319"/>
    </location>
</feature>
<dbReference type="GO" id="GO:0004402">
    <property type="term" value="F:histone acetyltransferase activity"/>
    <property type="evidence" value="ECO:0007669"/>
    <property type="project" value="InterPro"/>
</dbReference>
<dbReference type="GO" id="GO:0005634">
    <property type="term" value="C:nucleus"/>
    <property type="evidence" value="ECO:0007669"/>
    <property type="project" value="UniProtKB-SubCell"/>
</dbReference>
<sequence length="642" mass="72577">MPKLRSSHLGSANPSPDRTERGRKPKMKKMSTVKRKVARSISTARRATTGNKLSKRFVGIRMSRIQKGLNRGRLRKSGSSTNTPLSRSPHGKLSPIKTRRLYKSKQVNVSRCTICKTSEGDLTSCTQCHKLYHLSKCILYSAYMIARVAHVNWLCPKCIRCSSCHLMIDDPTNVECVHCLQAWHGACQPPGSTEVDRQFFCKNCLECVSQPEGSRKSSNGTPRRSSKNLNKPSSSTTTPLRPETCSSENQRRKRRRSKGSTGAGQVAVTDITPPSCSGTPQEAESEEAKEAVDPPKFFLSSPKSRKDLDSSPERKSVLSDLPDICSSSLGGKLFDVALAKMEEMGMEKKPNATKEKEQWVNIGGESDLKVLYDSPYPDDIKSVPLFFVCAYCLKPFSEQSSYFVHQDCCPRIAPPGREIYRDSHSSLSFFEVDGAVERTYCRYLCLLAMLFISSKTSHNEVGTFYFYILTKNDENGCRILGYFSKEKNPSRNNNLSCLLTIPSEQRHGYGHLLIDMSYQLSSIERKVGSPEHPLSDLGLFTYRKYWKSSILCYLRSRKDSTNISIKSMSLQTRIHPTDIVNELMRNNLLVMKDGNYFIKTWKLAFKFPLSALRRRVVDASRIKWAPDFDVNTLDPYKLNHYA</sequence>
<organism evidence="15 16">
    <name type="scientific">Haemonchus contortus</name>
    <name type="common">Barber pole worm</name>
    <dbReference type="NCBI Taxonomy" id="6289"/>
    <lineage>
        <taxon>Eukaryota</taxon>
        <taxon>Metazoa</taxon>
        <taxon>Ecdysozoa</taxon>
        <taxon>Nematoda</taxon>
        <taxon>Chromadorea</taxon>
        <taxon>Rhabditida</taxon>
        <taxon>Rhabditina</taxon>
        <taxon>Rhabditomorpha</taxon>
        <taxon>Strongyloidea</taxon>
        <taxon>Trichostrongylidae</taxon>
        <taxon>Haemonchus</taxon>
    </lineage>
</organism>
<keyword evidence="10 12" id="KW-0539">Nucleus</keyword>
<keyword evidence="9" id="KW-0007">Acetylation</keyword>
<dbReference type="Pfam" id="PF01853">
    <property type="entry name" value="MOZ_SAS"/>
    <property type="match status" value="1"/>
</dbReference>
<evidence type="ECO:0000256" key="6">
    <source>
        <dbReference type="ARBA" id="ARBA00022771"/>
    </source>
</evidence>
<dbReference type="Proteomes" id="UP000025227">
    <property type="component" value="Unplaced"/>
</dbReference>
<evidence type="ECO:0000256" key="9">
    <source>
        <dbReference type="ARBA" id="ARBA00022990"/>
    </source>
</evidence>
<dbReference type="InterPro" id="IPR016181">
    <property type="entry name" value="Acyl_CoA_acyltransferase"/>
</dbReference>
<dbReference type="Pfam" id="PF17772">
    <property type="entry name" value="zf-MYST"/>
    <property type="match status" value="1"/>
</dbReference>
<evidence type="ECO:0000313" key="16">
    <source>
        <dbReference type="WBParaSite" id="HCON_00046780-00001"/>
    </source>
</evidence>